<dbReference type="GO" id="GO:0016846">
    <property type="term" value="F:carbon-sulfur lyase activity"/>
    <property type="evidence" value="ECO:0007669"/>
    <property type="project" value="InterPro"/>
</dbReference>
<keyword evidence="2" id="KW-0479">Metal-binding</keyword>
<keyword evidence="3" id="KW-0862">Zinc</keyword>
<evidence type="ECO:0000256" key="1">
    <source>
        <dbReference type="ARBA" id="ARBA00005495"/>
    </source>
</evidence>
<dbReference type="Proteomes" id="UP000247792">
    <property type="component" value="Unassembled WGS sequence"/>
</dbReference>
<sequence length="123" mass="13976">MQTSGTRSMQTYQGSCHCGAIRFEIATDFPELTMCDCSICRRKNALMVKVHESQFKLLTGTESLSEYQFHSHTAHHYFCKTCGIYPFHRKRVTPDNFGINVYCLENFDPAGIPVRQATGANML</sequence>
<proteinExistence type="inferred from homology"/>
<dbReference type="PROSITE" id="PS51891">
    <property type="entry name" value="CENP_V_GFA"/>
    <property type="match status" value="1"/>
</dbReference>
<dbReference type="Pfam" id="PF04828">
    <property type="entry name" value="GFA"/>
    <property type="match status" value="1"/>
</dbReference>
<accession>A0A318JSC1</accession>
<dbReference type="EMBL" id="QJKB01000004">
    <property type="protein sequence ID" value="PXX43242.1"/>
    <property type="molecule type" value="Genomic_DNA"/>
</dbReference>
<evidence type="ECO:0000313" key="5">
    <source>
        <dbReference type="EMBL" id="PXX43242.1"/>
    </source>
</evidence>
<comment type="caution">
    <text evidence="5">The sequence shown here is derived from an EMBL/GenBank/DDBJ whole genome shotgun (WGS) entry which is preliminary data.</text>
</comment>
<evidence type="ECO:0000313" key="6">
    <source>
        <dbReference type="Proteomes" id="UP000247792"/>
    </source>
</evidence>
<keyword evidence="6" id="KW-1185">Reference proteome</keyword>
<name>A0A318JSC1_9BURK</name>
<evidence type="ECO:0000256" key="2">
    <source>
        <dbReference type="ARBA" id="ARBA00022723"/>
    </source>
</evidence>
<evidence type="ECO:0000259" key="4">
    <source>
        <dbReference type="PROSITE" id="PS51891"/>
    </source>
</evidence>
<dbReference type="Gene3D" id="2.170.150.70">
    <property type="match status" value="1"/>
</dbReference>
<dbReference type="InterPro" id="IPR011057">
    <property type="entry name" value="Mss4-like_sf"/>
</dbReference>
<reference evidence="5 6" key="1">
    <citation type="submission" date="2018-05" db="EMBL/GenBank/DDBJ databases">
        <title>Genomic Encyclopedia of Type Strains, Phase IV (KMG-IV): sequencing the most valuable type-strain genomes for metagenomic binning, comparative biology and taxonomic classification.</title>
        <authorList>
            <person name="Goeker M."/>
        </authorList>
    </citation>
    <scope>NUCLEOTIDE SEQUENCE [LARGE SCALE GENOMIC DNA]</scope>
    <source>
        <strain evidence="5 6">DSM 19792</strain>
    </source>
</reference>
<comment type="similarity">
    <text evidence="1">Belongs to the Gfa family.</text>
</comment>
<dbReference type="PANTHER" id="PTHR28620:SF1">
    <property type="entry name" value="CENP-V_GFA DOMAIN-CONTAINING PROTEIN"/>
    <property type="match status" value="1"/>
</dbReference>
<dbReference type="InterPro" id="IPR006913">
    <property type="entry name" value="CENP-V/GFA"/>
</dbReference>
<feature type="domain" description="CENP-V/GFA" evidence="4">
    <location>
        <begin position="12"/>
        <end position="123"/>
    </location>
</feature>
<dbReference type="SUPFAM" id="SSF51316">
    <property type="entry name" value="Mss4-like"/>
    <property type="match status" value="1"/>
</dbReference>
<dbReference type="InterPro" id="IPR052355">
    <property type="entry name" value="CENP-V-like"/>
</dbReference>
<evidence type="ECO:0000256" key="3">
    <source>
        <dbReference type="ARBA" id="ARBA00022833"/>
    </source>
</evidence>
<gene>
    <name evidence="5" type="ORF">DFR42_104243</name>
</gene>
<dbReference type="AlphaFoldDB" id="A0A318JSC1"/>
<dbReference type="PANTHER" id="PTHR28620">
    <property type="entry name" value="CENTROMERE PROTEIN V"/>
    <property type="match status" value="1"/>
</dbReference>
<organism evidence="5 6">
    <name type="scientific">Undibacterium pigrum</name>
    <dbReference type="NCBI Taxonomy" id="401470"/>
    <lineage>
        <taxon>Bacteria</taxon>
        <taxon>Pseudomonadati</taxon>
        <taxon>Pseudomonadota</taxon>
        <taxon>Betaproteobacteria</taxon>
        <taxon>Burkholderiales</taxon>
        <taxon>Oxalobacteraceae</taxon>
        <taxon>Undibacterium</taxon>
    </lineage>
</organism>
<protein>
    <recommendedName>
        <fullName evidence="4">CENP-V/GFA domain-containing protein</fullName>
    </recommendedName>
</protein>
<dbReference type="GO" id="GO:0046872">
    <property type="term" value="F:metal ion binding"/>
    <property type="evidence" value="ECO:0007669"/>
    <property type="project" value="UniProtKB-KW"/>
</dbReference>
<dbReference type="RefSeq" id="WP_245936984.1">
    <property type="nucleotide sequence ID" value="NZ_QJKB01000004.1"/>
</dbReference>